<evidence type="ECO:0000256" key="3">
    <source>
        <dbReference type="ARBA" id="ARBA00022525"/>
    </source>
</evidence>
<feature type="domain" description="Peptidase metallopeptidase" evidence="23">
    <location>
        <begin position="105"/>
        <end position="264"/>
    </location>
</feature>
<dbReference type="InterPro" id="IPR036375">
    <property type="entry name" value="Hemopexin-like_dom_sf"/>
</dbReference>
<keyword evidence="7 22" id="KW-0732">Signal</keyword>
<dbReference type="PROSITE" id="PS51642">
    <property type="entry name" value="HEMOPEXIN_2"/>
    <property type="match status" value="3"/>
</dbReference>
<accession>A0AAV7NBP3</accession>
<comment type="caution">
    <text evidence="24">The sequence shown here is derived from an EMBL/GenBank/DDBJ whole genome shotgun (WGS) entry which is preliminary data.</text>
</comment>
<feature type="binding site" evidence="18">
    <location>
        <position position="175"/>
    </location>
    <ligand>
        <name>Ca(2+)</name>
        <dbReference type="ChEBI" id="CHEBI:29108"/>
        <label>3</label>
    </ligand>
</feature>
<dbReference type="InterPro" id="IPR036365">
    <property type="entry name" value="PGBD-like_sf"/>
</dbReference>
<evidence type="ECO:0000313" key="25">
    <source>
        <dbReference type="Proteomes" id="UP001066276"/>
    </source>
</evidence>
<feature type="binding site" evidence="18">
    <location>
        <position position="334"/>
    </location>
    <ligand>
        <name>Ca(2+)</name>
        <dbReference type="ChEBI" id="CHEBI:29108"/>
        <label>5</label>
    </ligand>
</feature>
<evidence type="ECO:0000256" key="18">
    <source>
        <dbReference type="PIRSR" id="PIRSR621190-2"/>
    </source>
</evidence>
<evidence type="ECO:0000256" key="9">
    <source>
        <dbReference type="ARBA" id="ARBA00022801"/>
    </source>
</evidence>
<keyword evidence="5" id="KW-0645">Protease</keyword>
<feature type="binding site" evidence="17">
    <location>
        <position position="222"/>
    </location>
    <ligand>
        <name>Zn(2+)</name>
        <dbReference type="ChEBI" id="CHEBI:29105"/>
        <label>2</label>
        <note>catalytic</note>
    </ligand>
</feature>
<proteinExistence type="inferred from homology"/>
<dbReference type="Pfam" id="PF01471">
    <property type="entry name" value="PG_binding_1"/>
    <property type="match status" value="1"/>
</dbReference>
<dbReference type="SMART" id="SM00120">
    <property type="entry name" value="HX"/>
    <property type="match status" value="4"/>
</dbReference>
<dbReference type="InterPro" id="IPR002477">
    <property type="entry name" value="Peptidoglycan-bd-like"/>
</dbReference>
<dbReference type="InterPro" id="IPR006026">
    <property type="entry name" value="Peptidase_Metallo"/>
</dbReference>
<dbReference type="InterPro" id="IPR021190">
    <property type="entry name" value="Pept_M10A"/>
</dbReference>
<feature type="binding site" evidence="18">
    <location>
        <position position="183"/>
    </location>
    <ligand>
        <name>Zn(2+)</name>
        <dbReference type="ChEBI" id="CHEBI:29105"/>
        <label>1</label>
    </ligand>
</feature>
<dbReference type="InterPro" id="IPR018487">
    <property type="entry name" value="Hemopexin-like_repeat"/>
</dbReference>
<dbReference type="Pfam" id="PF00045">
    <property type="entry name" value="Hemopexin"/>
    <property type="match status" value="4"/>
</dbReference>
<dbReference type="PANTHER" id="PTHR10201:SF151">
    <property type="entry name" value="INTERSTITIAL COLLAGENASE"/>
    <property type="match status" value="1"/>
</dbReference>
<keyword evidence="8" id="KW-0677">Repeat</keyword>
<dbReference type="FunFam" id="3.40.390.10:FF:000007">
    <property type="entry name" value="Collagenase 3"/>
    <property type="match status" value="1"/>
</dbReference>
<feature type="binding site" evidence="18">
    <location>
        <position position="196"/>
    </location>
    <ligand>
        <name>Zn(2+)</name>
        <dbReference type="ChEBI" id="CHEBI:29105"/>
        <label>1</label>
    </ligand>
</feature>
<evidence type="ECO:0000259" key="23">
    <source>
        <dbReference type="SMART" id="SM00235"/>
    </source>
</evidence>
<reference evidence="24" key="1">
    <citation type="journal article" date="2022" name="bioRxiv">
        <title>Sequencing and chromosome-scale assembly of the giantPleurodeles waltlgenome.</title>
        <authorList>
            <person name="Brown T."/>
            <person name="Elewa A."/>
            <person name="Iarovenko S."/>
            <person name="Subramanian E."/>
            <person name="Araus A.J."/>
            <person name="Petzold A."/>
            <person name="Susuki M."/>
            <person name="Suzuki K.-i.T."/>
            <person name="Hayashi T."/>
            <person name="Toyoda A."/>
            <person name="Oliveira C."/>
            <person name="Osipova E."/>
            <person name="Leigh N.D."/>
            <person name="Simon A."/>
            <person name="Yun M.H."/>
        </authorList>
    </citation>
    <scope>NUCLEOTIDE SEQUENCE</scope>
    <source>
        <strain evidence="24">20211129_DDA</strain>
        <tissue evidence="24">Liver</tissue>
    </source>
</reference>
<organism evidence="24 25">
    <name type="scientific">Pleurodeles waltl</name>
    <name type="common">Iberian ribbed newt</name>
    <dbReference type="NCBI Taxonomy" id="8319"/>
    <lineage>
        <taxon>Eukaryota</taxon>
        <taxon>Metazoa</taxon>
        <taxon>Chordata</taxon>
        <taxon>Craniata</taxon>
        <taxon>Vertebrata</taxon>
        <taxon>Euteleostomi</taxon>
        <taxon>Amphibia</taxon>
        <taxon>Batrachia</taxon>
        <taxon>Caudata</taxon>
        <taxon>Salamandroidea</taxon>
        <taxon>Salamandridae</taxon>
        <taxon>Pleurodelinae</taxon>
        <taxon>Pleurodeles</taxon>
    </lineage>
</organism>
<keyword evidence="6 17" id="KW-0479">Metal-binding</keyword>
<dbReference type="AlphaFoldDB" id="A0AAV7NBP3"/>
<protein>
    <recommendedName>
        <fullName evidence="23">Peptidase metallopeptidase domain-containing protein</fullName>
    </recommendedName>
</protein>
<evidence type="ECO:0000256" key="5">
    <source>
        <dbReference type="ARBA" id="ARBA00022670"/>
    </source>
</evidence>
<keyword evidence="12" id="KW-0482">Metalloprotease</keyword>
<evidence type="ECO:0000256" key="10">
    <source>
        <dbReference type="ARBA" id="ARBA00022833"/>
    </source>
</evidence>
<dbReference type="Gene3D" id="3.40.390.10">
    <property type="entry name" value="Collagenase (Catalytic Domain)"/>
    <property type="match status" value="1"/>
</dbReference>
<evidence type="ECO:0000256" key="8">
    <source>
        <dbReference type="ARBA" id="ARBA00022737"/>
    </source>
</evidence>
<dbReference type="PIRSF" id="PIRSF001191">
    <property type="entry name" value="Peptidase_M10A_matrix"/>
    <property type="match status" value="1"/>
</dbReference>
<feature type="modified residue" description="Phosphotyrosine; by PKDCC" evidence="20">
    <location>
        <position position="363"/>
    </location>
</feature>
<feature type="binding site" evidence="18">
    <location>
        <position position="170"/>
    </location>
    <ligand>
        <name>Zn(2+)</name>
        <dbReference type="ChEBI" id="CHEBI:29105"/>
        <label>1</label>
    </ligand>
</feature>
<comment type="subcellular location">
    <subcellularLocation>
        <location evidence="1">Secreted</location>
        <location evidence="1">Extracellular space</location>
        <location evidence="1">Extracellular matrix</location>
    </subcellularLocation>
</comment>
<dbReference type="Gene3D" id="2.110.10.10">
    <property type="entry name" value="Hemopexin-like domain"/>
    <property type="match status" value="1"/>
</dbReference>
<feature type="repeat" description="Hemopexin" evidence="21">
    <location>
        <begin position="425"/>
        <end position="468"/>
    </location>
</feature>
<feature type="chain" id="PRO_5044023594" description="Peptidase metallopeptidase domain-containing protein" evidence="22">
    <location>
        <begin position="18"/>
        <end position="472"/>
    </location>
</feature>
<feature type="binding site" evidence="17">
    <location>
        <position position="228"/>
    </location>
    <ligand>
        <name>Zn(2+)</name>
        <dbReference type="ChEBI" id="CHEBI:29105"/>
        <label>2</label>
        <note>catalytic</note>
    </ligand>
</feature>
<dbReference type="CDD" id="cd00094">
    <property type="entry name" value="HX"/>
    <property type="match status" value="1"/>
</dbReference>
<evidence type="ECO:0000256" key="12">
    <source>
        <dbReference type="ARBA" id="ARBA00023049"/>
    </source>
</evidence>
<comment type="cofactor">
    <cofactor evidence="18">
        <name>Zn(2+)</name>
        <dbReference type="ChEBI" id="CHEBI:29105"/>
    </cofactor>
    <text evidence="18">Binds 2 Zn(2+) ions per subunit.</text>
</comment>
<evidence type="ECO:0000256" key="2">
    <source>
        <dbReference type="ARBA" id="ARBA00010370"/>
    </source>
</evidence>
<feature type="binding site" evidence="18">
    <location>
        <position position="178"/>
    </location>
    <ligand>
        <name>Ca(2+)</name>
        <dbReference type="ChEBI" id="CHEBI:29108"/>
        <label>3</label>
    </ligand>
</feature>
<evidence type="ECO:0000256" key="20">
    <source>
        <dbReference type="PIRSR" id="PIRSR621190-4"/>
    </source>
</evidence>
<dbReference type="InterPro" id="IPR000585">
    <property type="entry name" value="Hemopexin-like_dom"/>
</dbReference>
<sequence>MKSVSLLLVIYLTVSDAFPAAREIKDGHDSMQMAKEYLKKHYTLATDDGKHFRHQNRDTYSGKLRQMQEFFGLEVTGKLDNETLEVMRQPRCGVTDMGKYSTFPRRPVWKKTELTYRILNYTPDMEQSDVDSVIEKAFLVWSQVTPLIFTKIHGGTADIYISFVAGYHEDFEPFDGPSGTLAHAYPPGDGLLGDAHFDEDENWTKGSDGTNLFLVAAHEFGHSLGLHHSNVFGALMYPNYVYSDPDHFQLSQDDISGIQDLYGAATYPIPPIKPTNPTTTCNRRMTFSAVTTFRGEILFFKDKMFWRKIPSSSEVRSYSVLSFWPSLPSGIEAAYENPATDQIYFFKGSKYWAFSGTDMLEGYPKNIHRFGFPSSVKKIDAAVYDEVTEKTYFFVENKYWSYNERTKTMEKGFPKHIVGDFPGLVQNIQAVFQSDGFLYFFKGKWQYEFSTTFKRVMRILRTDSWLGCNDEN</sequence>
<feature type="binding site" evidence="18">
    <location>
        <position position="236"/>
    </location>
    <ligand>
        <name>Zn(2+)</name>
        <dbReference type="ChEBI" id="CHEBI:29105"/>
        <label>2</label>
        <note>catalytic</note>
    </ligand>
</feature>
<feature type="active site" evidence="16">
    <location>
        <position position="219"/>
    </location>
</feature>
<dbReference type="GO" id="GO:0030198">
    <property type="term" value="P:extracellular matrix organization"/>
    <property type="evidence" value="ECO:0007669"/>
    <property type="project" value="TreeGrafter"/>
</dbReference>
<evidence type="ECO:0000256" key="16">
    <source>
        <dbReference type="PIRSR" id="PIRSR001191-1"/>
    </source>
</evidence>
<feature type="binding site" evidence="18">
    <location>
        <position position="168"/>
    </location>
    <ligand>
        <name>Zn(2+)</name>
        <dbReference type="ChEBI" id="CHEBI:29105"/>
        <label>1</label>
    </ligand>
</feature>
<feature type="binding site" evidence="18">
    <location>
        <position position="124"/>
    </location>
    <ligand>
        <name>Ca(2+)</name>
        <dbReference type="ChEBI" id="CHEBI:29108"/>
        <label>1</label>
    </ligand>
</feature>
<evidence type="ECO:0000313" key="24">
    <source>
        <dbReference type="EMBL" id="KAJ1113496.1"/>
    </source>
</evidence>
<comment type="cofactor">
    <cofactor evidence="18">
        <name>Ca(2+)</name>
        <dbReference type="ChEBI" id="CHEBI:29108"/>
    </cofactor>
    <text evidence="18">Can bind about 5 Ca(2+) ions per subunit.</text>
</comment>
<dbReference type="GO" id="GO:0006508">
    <property type="term" value="P:proteolysis"/>
    <property type="evidence" value="ECO:0007669"/>
    <property type="project" value="UniProtKB-KW"/>
</dbReference>
<evidence type="ECO:0000256" key="4">
    <source>
        <dbReference type="ARBA" id="ARBA00022530"/>
    </source>
</evidence>
<feature type="binding site" evidence="18">
    <location>
        <position position="198"/>
    </location>
    <ligand>
        <name>Ca(2+)</name>
        <dbReference type="ChEBI" id="CHEBI:29108"/>
        <label>3</label>
    </ligand>
</feature>
<evidence type="ECO:0000256" key="14">
    <source>
        <dbReference type="ARBA" id="ARBA00023145"/>
    </source>
</evidence>
<keyword evidence="3" id="KW-0964">Secreted</keyword>
<dbReference type="SUPFAM" id="SSF50923">
    <property type="entry name" value="Hemopexin-like domain"/>
    <property type="match status" value="1"/>
</dbReference>
<dbReference type="GO" id="GO:0030574">
    <property type="term" value="P:collagen catabolic process"/>
    <property type="evidence" value="ECO:0007669"/>
    <property type="project" value="UniProtKB-KW"/>
</dbReference>
<dbReference type="GO" id="GO:0004222">
    <property type="term" value="F:metalloendopeptidase activity"/>
    <property type="evidence" value="ECO:0007669"/>
    <property type="project" value="InterPro"/>
</dbReference>
<feature type="disulfide bond" evidence="19">
    <location>
        <begin position="281"/>
        <end position="468"/>
    </location>
</feature>
<dbReference type="InterPro" id="IPR001818">
    <property type="entry name" value="Pept_M10_metallopeptidase"/>
</dbReference>
<evidence type="ECO:0000256" key="13">
    <source>
        <dbReference type="ARBA" id="ARBA00023105"/>
    </source>
</evidence>
<name>A0AAV7NBP3_PLEWA</name>
<dbReference type="SUPFAM" id="SSF55486">
    <property type="entry name" value="Metalloproteases ('zincins'), catalytic domain"/>
    <property type="match status" value="1"/>
</dbReference>
<feature type="binding site" evidence="18">
    <location>
        <position position="158"/>
    </location>
    <ligand>
        <name>Ca(2+)</name>
        <dbReference type="ChEBI" id="CHEBI:29108"/>
        <label>2</label>
    </ligand>
</feature>
<dbReference type="SMART" id="SM00235">
    <property type="entry name" value="ZnMc"/>
    <property type="match status" value="1"/>
</dbReference>
<evidence type="ECO:0000256" key="7">
    <source>
        <dbReference type="ARBA" id="ARBA00022729"/>
    </source>
</evidence>
<feature type="binding site" evidence="18">
    <location>
        <position position="176"/>
    </location>
    <ligand>
        <name>Ca(2+)</name>
        <dbReference type="ChEBI" id="CHEBI:29108"/>
        <label>3</label>
    </ligand>
</feature>
<dbReference type="FunFam" id="2.110.10.10:FF:000002">
    <property type="entry name" value="Matrix metallopeptidase 3"/>
    <property type="match status" value="1"/>
</dbReference>
<gene>
    <name evidence="24" type="ORF">NDU88_001738</name>
</gene>
<dbReference type="PRINTS" id="PR00138">
    <property type="entry name" value="MATRIXIN"/>
</dbReference>
<feature type="binding site" evidence="17">
    <location>
        <position position="218"/>
    </location>
    <ligand>
        <name>Zn(2+)</name>
        <dbReference type="ChEBI" id="CHEBI:29105"/>
        <label>2</label>
        <note>catalytic</note>
    </ligand>
</feature>
<evidence type="ECO:0000256" key="1">
    <source>
        <dbReference type="ARBA" id="ARBA00004498"/>
    </source>
</evidence>
<dbReference type="SUPFAM" id="SSF47090">
    <property type="entry name" value="PGBD-like"/>
    <property type="match status" value="1"/>
</dbReference>
<dbReference type="GO" id="GO:0008270">
    <property type="term" value="F:zinc ion binding"/>
    <property type="evidence" value="ECO:0007669"/>
    <property type="project" value="InterPro"/>
</dbReference>
<evidence type="ECO:0000256" key="17">
    <source>
        <dbReference type="PIRSR" id="PIRSR001191-2"/>
    </source>
</evidence>
<feature type="binding site" evidence="18">
    <location>
        <position position="201"/>
    </location>
    <ligand>
        <name>Ca(2+)</name>
        <dbReference type="ChEBI" id="CHEBI:29108"/>
        <label>3</label>
    </ligand>
</feature>
<keyword evidence="25" id="KW-1185">Reference proteome</keyword>
<dbReference type="EMBL" id="JANPWB010000012">
    <property type="protein sequence ID" value="KAJ1113496.1"/>
    <property type="molecule type" value="Genomic_DNA"/>
</dbReference>
<evidence type="ECO:0000256" key="6">
    <source>
        <dbReference type="ARBA" id="ARBA00022723"/>
    </source>
</evidence>
<feature type="binding site" description="in inhibited form" evidence="18">
    <location>
        <position position="92"/>
    </location>
    <ligand>
        <name>Zn(2+)</name>
        <dbReference type="ChEBI" id="CHEBI:29105"/>
        <label>2</label>
        <note>catalytic</note>
    </ligand>
</feature>
<dbReference type="GO" id="GO:0031012">
    <property type="term" value="C:extracellular matrix"/>
    <property type="evidence" value="ECO:0007669"/>
    <property type="project" value="InterPro"/>
</dbReference>
<keyword evidence="4" id="KW-0272">Extracellular matrix</keyword>
<dbReference type="InterPro" id="IPR033739">
    <property type="entry name" value="M10A_MMP"/>
</dbReference>
<feature type="signal peptide" evidence="22">
    <location>
        <begin position="1"/>
        <end position="17"/>
    </location>
</feature>
<keyword evidence="11 18" id="KW-0106">Calcium</keyword>
<feature type="binding site" evidence="18">
    <location>
        <position position="194"/>
    </location>
    <ligand>
        <name>Ca(2+)</name>
        <dbReference type="ChEBI" id="CHEBI:29108"/>
        <label>2</label>
    </ligand>
</feature>
<evidence type="ECO:0000256" key="22">
    <source>
        <dbReference type="SAM" id="SignalP"/>
    </source>
</evidence>
<evidence type="ECO:0000256" key="11">
    <source>
        <dbReference type="ARBA" id="ARBA00022837"/>
    </source>
</evidence>
<evidence type="ECO:0000256" key="19">
    <source>
        <dbReference type="PIRSR" id="PIRSR621190-3"/>
    </source>
</evidence>
<dbReference type="CDD" id="cd04278">
    <property type="entry name" value="ZnMc_MMP"/>
    <property type="match status" value="1"/>
</dbReference>
<evidence type="ECO:0000256" key="15">
    <source>
        <dbReference type="ARBA" id="ARBA00023157"/>
    </source>
</evidence>
<keyword evidence="9" id="KW-0378">Hydrolase</keyword>
<feature type="binding site" evidence="18">
    <location>
        <position position="382"/>
    </location>
    <ligand>
        <name>Ca(2+)</name>
        <dbReference type="ChEBI" id="CHEBI:29108"/>
        <label>5</label>
    </ligand>
</feature>
<feature type="binding site" evidence="18">
    <location>
        <position position="431"/>
    </location>
    <ligand>
        <name>Ca(2+)</name>
        <dbReference type="ChEBI" id="CHEBI:29108"/>
        <label>5</label>
    </ligand>
</feature>
<dbReference type="InterPro" id="IPR024079">
    <property type="entry name" value="MetalloPept_cat_dom_sf"/>
</dbReference>
<dbReference type="PANTHER" id="PTHR10201">
    <property type="entry name" value="MATRIX METALLOPROTEINASE"/>
    <property type="match status" value="1"/>
</dbReference>
<keyword evidence="15 19" id="KW-1015">Disulfide bond</keyword>
<keyword evidence="13" id="KW-0177">Collagen degradation</keyword>
<feature type="repeat" description="Hemopexin" evidence="21">
    <location>
        <begin position="328"/>
        <end position="374"/>
    </location>
</feature>
<comment type="similarity">
    <text evidence="2">Belongs to the peptidase M10A family.</text>
</comment>
<evidence type="ECO:0000256" key="21">
    <source>
        <dbReference type="PROSITE-ProRule" id="PRU01011"/>
    </source>
</evidence>
<feature type="repeat" description="Hemopexin" evidence="21">
    <location>
        <begin position="376"/>
        <end position="424"/>
    </location>
</feature>
<keyword evidence="10 17" id="KW-0862">Zinc</keyword>
<dbReference type="Proteomes" id="UP001066276">
    <property type="component" value="Chromosome 8"/>
</dbReference>
<keyword evidence="14" id="KW-0865">Zymogen</keyword>
<feature type="binding site" evidence="18">
    <location>
        <position position="201"/>
    </location>
    <ligand>
        <name>Ca(2+)</name>
        <dbReference type="ChEBI" id="CHEBI:29108"/>
        <label>1</label>
    </ligand>
</feature>
<dbReference type="Pfam" id="PF00413">
    <property type="entry name" value="Peptidase_M10"/>
    <property type="match status" value="1"/>
</dbReference>